<keyword evidence="1" id="KW-0202">Cytokine</keyword>
<dbReference type="AlphaFoldDB" id="A0A3B3SLE6"/>
<organism evidence="3 4">
    <name type="scientific">Paramormyrops kingsleyae</name>
    <dbReference type="NCBI Taxonomy" id="1676925"/>
    <lineage>
        <taxon>Eukaryota</taxon>
        <taxon>Metazoa</taxon>
        <taxon>Chordata</taxon>
        <taxon>Craniata</taxon>
        <taxon>Vertebrata</taxon>
        <taxon>Euteleostomi</taxon>
        <taxon>Actinopterygii</taxon>
        <taxon>Neopterygii</taxon>
        <taxon>Teleostei</taxon>
        <taxon>Osteoglossocephala</taxon>
        <taxon>Osteoglossomorpha</taxon>
        <taxon>Osteoglossiformes</taxon>
        <taxon>Mormyridae</taxon>
        <taxon>Paramormyrops</taxon>
    </lineage>
</organism>
<evidence type="ECO:0000313" key="4">
    <source>
        <dbReference type="Proteomes" id="UP000261540"/>
    </source>
</evidence>
<evidence type="ECO:0000256" key="1">
    <source>
        <dbReference type="ARBA" id="ARBA00022514"/>
    </source>
</evidence>
<reference evidence="3" key="2">
    <citation type="submission" date="2025-09" db="UniProtKB">
        <authorList>
            <consortium name="Ensembl"/>
        </authorList>
    </citation>
    <scope>IDENTIFICATION</scope>
</reference>
<dbReference type="Ensembl" id="ENSPKIT00000011707.1">
    <property type="protein sequence ID" value="ENSPKIP00000030871.1"/>
    <property type="gene ID" value="ENSPKIG00000011583.1"/>
</dbReference>
<keyword evidence="4" id="KW-1185">Reference proteome</keyword>
<dbReference type="GO" id="GO:0008009">
    <property type="term" value="F:chemokine activity"/>
    <property type="evidence" value="ECO:0007669"/>
    <property type="project" value="InterPro"/>
</dbReference>
<accession>A0A3B3SLE6</accession>
<dbReference type="GO" id="GO:0006955">
    <property type="term" value="P:immune response"/>
    <property type="evidence" value="ECO:0007669"/>
    <property type="project" value="InterPro"/>
</dbReference>
<sequence length="137" mass="16215">MTVLLSSTLAHSKSAASHSFYQDLDLSPGLKILYISLIWEPGHRPNPEFFWCAFYIYSKSKQLYIFYANGPEHCCLTYFPKSLKMQLIDRYEETRQTHVILFFIFRFYTKKGNEVCVDPGAHWVQVVKKRLDQNFFQ</sequence>
<dbReference type="Gene3D" id="2.40.50.40">
    <property type="match status" value="1"/>
</dbReference>
<protein>
    <recommendedName>
        <fullName evidence="2">Chemokine interleukin-8-like domain-containing protein</fullName>
    </recommendedName>
</protein>
<dbReference type="SMART" id="SM00199">
    <property type="entry name" value="SCY"/>
    <property type="match status" value="1"/>
</dbReference>
<evidence type="ECO:0000259" key="2">
    <source>
        <dbReference type="SMART" id="SM00199"/>
    </source>
</evidence>
<feature type="domain" description="Chemokine interleukin-8-like" evidence="2">
    <location>
        <begin position="71"/>
        <end position="131"/>
    </location>
</feature>
<dbReference type="Proteomes" id="UP000261540">
    <property type="component" value="Unplaced"/>
</dbReference>
<dbReference type="InterPro" id="IPR036048">
    <property type="entry name" value="Interleukin_8-like_sf"/>
</dbReference>
<dbReference type="SUPFAM" id="SSF54117">
    <property type="entry name" value="Interleukin 8-like chemokines"/>
    <property type="match status" value="1"/>
</dbReference>
<dbReference type="Pfam" id="PF00048">
    <property type="entry name" value="IL8"/>
    <property type="match status" value="1"/>
</dbReference>
<proteinExistence type="predicted"/>
<dbReference type="GeneTree" id="ENSGT00970000193914"/>
<evidence type="ECO:0000313" key="3">
    <source>
        <dbReference type="Ensembl" id="ENSPKIP00000030871.1"/>
    </source>
</evidence>
<reference evidence="3" key="1">
    <citation type="submission" date="2025-08" db="UniProtKB">
        <authorList>
            <consortium name="Ensembl"/>
        </authorList>
    </citation>
    <scope>IDENTIFICATION</scope>
</reference>
<name>A0A3B3SLE6_9TELE</name>
<dbReference type="GO" id="GO:0005615">
    <property type="term" value="C:extracellular space"/>
    <property type="evidence" value="ECO:0007669"/>
    <property type="project" value="UniProtKB-KW"/>
</dbReference>
<dbReference type="InterPro" id="IPR001811">
    <property type="entry name" value="Chemokine_IL8-like_dom"/>
</dbReference>